<comment type="caution">
    <text evidence="1">The sequence shown here is derived from an EMBL/GenBank/DDBJ whole genome shotgun (WGS) entry which is preliminary data.</text>
</comment>
<dbReference type="Proteomes" id="UP000078228">
    <property type="component" value="Unassembled WGS sequence"/>
</dbReference>
<evidence type="ECO:0000313" key="2">
    <source>
        <dbReference type="Proteomes" id="UP000078228"/>
    </source>
</evidence>
<accession>A0A198UG75</accession>
<reference evidence="1 2" key="1">
    <citation type="journal article" date="2016" name="Genome Biol. Evol.">
        <title>Comparative Genomic Analyses of the Moraxella catarrhalis Serosensitive and Seroresistant Lineages Demonstrate Their Independent Evolution.</title>
        <authorList>
            <person name="Earl J.P."/>
            <person name="de Vries S.P."/>
            <person name="Ahmed A."/>
            <person name="Powell E."/>
            <person name="Schultz M.P."/>
            <person name="Hermans P.W."/>
            <person name="Hill D.J."/>
            <person name="Zhou Z."/>
            <person name="Constantinidou C.I."/>
            <person name="Hu F.Z."/>
            <person name="Bootsma H.J."/>
            <person name="Ehrlich G.D."/>
        </authorList>
    </citation>
    <scope>NUCLEOTIDE SEQUENCE [LARGE SCALE GENOMIC DNA]</scope>
    <source>
        <strain evidence="1 2">Z7542</strain>
    </source>
</reference>
<organism evidence="1 2">
    <name type="scientific">Moraxella catarrhalis</name>
    <name type="common">Branhamella catarrhalis</name>
    <dbReference type="NCBI Taxonomy" id="480"/>
    <lineage>
        <taxon>Bacteria</taxon>
        <taxon>Pseudomonadati</taxon>
        <taxon>Pseudomonadota</taxon>
        <taxon>Gammaproteobacteria</taxon>
        <taxon>Moraxellales</taxon>
        <taxon>Moraxellaceae</taxon>
        <taxon>Moraxella</taxon>
    </lineage>
</organism>
<name>A0A198UG75_MORCA</name>
<evidence type="ECO:0000313" key="1">
    <source>
        <dbReference type="EMBL" id="OAU95324.1"/>
    </source>
</evidence>
<proteinExistence type="predicted"/>
<gene>
    <name evidence="1" type="ORF">AO384_1515</name>
</gene>
<sequence>MDAADGIICFFEHILGMLKKSLTKFIESDAFLPQFSSCVPSVFSR</sequence>
<keyword evidence="2" id="KW-1185">Reference proteome</keyword>
<dbReference type="EMBL" id="LXHC01000024">
    <property type="protein sequence ID" value="OAU95324.1"/>
    <property type="molecule type" value="Genomic_DNA"/>
</dbReference>
<dbReference type="AlphaFoldDB" id="A0A198UG75"/>
<protein>
    <submittedName>
        <fullName evidence="1">Uncharacterized protein</fullName>
    </submittedName>
</protein>